<dbReference type="InterPro" id="IPR000182">
    <property type="entry name" value="GNAT_dom"/>
</dbReference>
<dbReference type="PROSITE" id="PS51191">
    <property type="entry name" value="FEMABX"/>
    <property type="match status" value="1"/>
</dbReference>
<dbReference type="InterPro" id="IPR016181">
    <property type="entry name" value="Acyl_CoA_acyltransferase"/>
</dbReference>
<dbReference type="EMBL" id="ADVR01000007">
    <property type="protein sequence ID" value="EFO81694.1"/>
    <property type="molecule type" value="Genomic_DNA"/>
</dbReference>
<dbReference type="AlphaFoldDB" id="E1IAT8"/>
<dbReference type="GO" id="GO:0071555">
    <property type="term" value="P:cell wall organization"/>
    <property type="evidence" value="ECO:0007669"/>
    <property type="project" value="UniProtKB-KW"/>
</dbReference>
<evidence type="ECO:0000256" key="1">
    <source>
        <dbReference type="ARBA" id="ARBA00009943"/>
    </source>
</evidence>
<evidence type="ECO:0000256" key="4">
    <source>
        <dbReference type="ARBA" id="ARBA00022984"/>
    </source>
</evidence>
<dbReference type="STRING" id="765420.OSCT_0439"/>
<dbReference type="Pfam" id="PF02388">
    <property type="entry name" value="FemAB"/>
    <property type="match status" value="2"/>
</dbReference>
<accession>E1IAT8</accession>
<keyword evidence="5" id="KW-0012">Acyltransferase</keyword>
<reference evidence="8 9" key="1">
    <citation type="journal article" date="2011" name="J. Bacteriol.">
        <title>Draft genome sequence of the anoxygenic filamentous phototrophic bacterium Oscillochloris trichoides subsp. DG-6.</title>
        <authorList>
            <person name="Kuznetsov B.B."/>
            <person name="Ivanovsky R.N."/>
            <person name="Keppen O.I."/>
            <person name="Sukhacheva M.V."/>
            <person name="Bumazhkin B.K."/>
            <person name="Patutina E.O."/>
            <person name="Beletsky A.V."/>
            <person name="Mardanov A.V."/>
            <person name="Baslerov R.V."/>
            <person name="Panteleeva A.N."/>
            <person name="Kolganova T.V."/>
            <person name="Ravin N.V."/>
            <person name="Skryabin K.G."/>
        </authorList>
    </citation>
    <scope>NUCLEOTIDE SEQUENCE [LARGE SCALE GENOMIC DNA]</scope>
    <source>
        <strain evidence="8 9">DG-6</strain>
    </source>
</reference>
<dbReference type="InterPro" id="IPR003447">
    <property type="entry name" value="FEMABX"/>
</dbReference>
<dbReference type="OrthoDB" id="9785911at2"/>
<proteinExistence type="inferred from homology"/>
<evidence type="ECO:0000259" key="7">
    <source>
        <dbReference type="PROSITE" id="PS51186"/>
    </source>
</evidence>
<dbReference type="HOGENOM" id="CLU_048411_0_1_0"/>
<name>E1IAT8_9CHLR</name>
<dbReference type="Proteomes" id="UP000054010">
    <property type="component" value="Unassembled WGS sequence"/>
</dbReference>
<keyword evidence="9" id="KW-1185">Reference proteome</keyword>
<dbReference type="GO" id="GO:0008360">
    <property type="term" value="P:regulation of cell shape"/>
    <property type="evidence" value="ECO:0007669"/>
    <property type="project" value="UniProtKB-KW"/>
</dbReference>
<evidence type="ECO:0000313" key="9">
    <source>
        <dbReference type="Proteomes" id="UP000054010"/>
    </source>
</evidence>
<keyword evidence="2" id="KW-0808">Transferase</keyword>
<dbReference type="GO" id="GO:0016747">
    <property type="term" value="F:acyltransferase activity, transferring groups other than amino-acyl groups"/>
    <property type="evidence" value="ECO:0007669"/>
    <property type="project" value="InterPro"/>
</dbReference>
<dbReference type="eggNOG" id="COG2348">
    <property type="taxonomic scope" value="Bacteria"/>
</dbReference>
<comment type="caution">
    <text evidence="8">The sequence shown here is derived from an EMBL/GenBank/DDBJ whole genome shotgun (WGS) entry which is preliminary data.</text>
</comment>
<protein>
    <submittedName>
        <fullName evidence="8">Methicillin resistance protein</fullName>
    </submittedName>
</protein>
<evidence type="ECO:0000256" key="6">
    <source>
        <dbReference type="ARBA" id="ARBA00023316"/>
    </source>
</evidence>
<gene>
    <name evidence="8" type="ORF">OSCT_0439</name>
</gene>
<keyword evidence="4" id="KW-0573">Peptidoglycan synthesis</keyword>
<keyword evidence="3" id="KW-0133">Cell shape</keyword>
<dbReference type="PROSITE" id="PS51186">
    <property type="entry name" value="GNAT"/>
    <property type="match status" value="1"/>
</dbReference>
<dbReference type="PANTHER" id="PTHR36174">
    <property type="entry name" value="LIPID II:GLYCINE GLYCYLTRANSFERASE"/>
    <property type="match status" value="1"/>
</dbReference>
<organism evidence="8 9">
    <name type="scientific">Oscillochloris trichoides DG-6</name>
    <dbReference type="NCBI Taxonomy" id="765420"/>
    <lineage>
        <taxon>Bacteria</taxon>
        <taxon>Bacillati</taxon>
        <taxon>Chloroflexota</taxon>
        <taxon>Chloroflexia</taxon>
        <taxon>Chloroflexales</taxon>
        <taxon>Chloroflexineae</taxon>
        <taxon>Oscillochloridaceae</taxon>
        <taxon>Oscillochloris</taxon>
    </lineage>
</organism>
<evidence type="ECO:0000256" key="5">
    <source>
        <dbReference type="ARBA" id="ARBA00023315"/>
    </source>
</evidence>
<dbReference type="GO" id="GO:0009252">
    <property type="term" value="P:peptidoglycan biosynthetic process"/>
    <property type="evidence" value="ECO:0007669"/>
    <property type="project" value="UniProtKB-KW"/>
</dbReference>
<sequence length="360" mass="39700">MTILAQSVHARHGELALLEPDLATWDAFVDTHPQGHLLQSSAWAQLKASAGWSARRVVVLDHAGTLLAGAQILFRHQYGMAVAYTPRGPLFSDDAAANRLLLHGLARLARRQRAIFVRLEPNLTTDHPLAEATHTWLLLQGLRPERTIQPRSSVHVAINRPSEAIFASFSKGHRADIRRAERNGVAVRVGTEQEIPAFYAIMQATGARASFGIHSEAYYRTAWQALQPCSRLLLAEQEGRVVAAHMVFADAQRGCYLYSGADEVGLKAGANHLLEWHAIQWAASLGCHSYDMWGIPDAFGQALEADEATRASLEQSAQSDPLIGVYRFKKGFGGQIVRYLPAYDHVLIPPLYPLAQRRIG</sequence>
<evidence type="ECO:0000256" key="3">
    <source>
        <dbReference type="ARBA" id="ARBA00022960"/>
    </source>
</evidence>
<evidence type="ECO:0000313" key="8">
    <source>
        <dbReference type="EMBL" id="EFO81694.1"/>
    </source>
</evidence>
<comment type="similarity">
    <text evidence="1">Belongs to the FemABX family.</text>
</comment>
<feature type="domain" description="N-acetyltransferase" evidence="7">
    <location>
        <begin position="185"/>
        <end position="352"/>
    </location>
</feature>
<keyword evidence="6" id="KW-0961">Cell wall biogenesis/degradation</keyword>
<dbReference type="InterPro" id="IPR050644">
    <property type="entry name" value="PG_Glycine_Bridge_Synth"/>
</dbReference>
<dbReference type="PANTHER" id="PTHR36174:SF1">
    <property type="entry name" value="LIPID II:GLYCINE GLYCYLTRANSFERASE"/>
    <property type="match status" value="1"/>
</dbReference>
<dbReference type="GO" id="GO:0016755">
    <property type="term" value="F:aminoacyltransferase activity"/>
    <property type="evidence" value="ECO:0007669"/>
    <property type="project" value="InterPro"/>
</dbReference>
<dbReference type="Gene3D" id="3.40.630.30">
    <property type="match status" value="2"/>
</dbReference>
<evidence type="ECO:0000256" key="2">
    <source>
        <dbReference type="ARBA" id="ARBA00022679"/>
    </source>
</evidence>
<dbReference type="SUPFAM" id="SSF55729">
    <property type="entry name" value="Acyl-CoA N-acyltransferases (Nat)"/>
    <property type="match status" value="2"/>
</dbReference>